<comment type="subcellular location">
    <subcellularLocation>
        <location evidence="9 10">Peroxisome membrane</location>
    </subcellularLocation>
</comment>
<dbReference type="AlphaFoldDB" id="W7TUV2"/>
<keyword evidence="2 10" id="KW-0813">Transport</keyword>
<organism evidence="14 15">
    <name type="scientific">Nannochloropsis gaditana</name>
    <dbReference type="NCBI Taxonomy" id="72520"/>
    <lineage>
        <taxon>Eukaryota</taxon>
        <taxon>Sar</taxon>
        <taxon>Stramenopiles</taxon>
        <taxon>Ochrophyta</taxon>
        <taxon>Eustigmatophyceae</taxon>
        <taxon>Eustigmatales</taxon>
        <taxon>Monodopsidaceae</taxon>
        <taxon>Nannochloropsis</taxon>
    </lineage>
</organism>
<feature type="transmembrane region" description="Helical" evidence="12">
    <location>
        <begin position="122"/>
        <end position="144"/>
    </location>
</feature>
<dbReference type="InterPro" id="IPR036388">
    <property type="entry name" value="WH-like_DNA-bd_sf"/>
</dbReference>
<keyword evidence="15" id="KW-1185">Reference proteome</keyword>
<evidence type="ECO:0000313" key="15">
    <source>
        <dbReference type="Proteomes" id="UP000019335"/>
    </source>
</evidence>
<dbReference type="GO" id="GO:1990429">
    <property type="term" value="C:peroxisomal importomer complex"/>
    <property type="evidence" value="ECO:0007669"/>
    <property type="project" value="TreeGrafter"/>
</dbReference>
<accession>W7TUV2</accession>
<evidence type="ECO:0000256" key="9">
    <source>
        <dbReference type="ARBA" id="ARBA00046271"/>
    </source>
</evidence>
<keyword evidence="5 10" id="KW-0472">Membrane</keyword>
<reference evidence="14 15" key="1">
    <citation type="journal article" date="2014" name="Mol. Plant">
        <title>Chromosome Scale Genome Assembly and Transcriptome Profiling of Nannochloropsis gaditana in Nitrogen Depletion.</title>
        <authorList>
            <person name="Corteggiani Carpinelli E."/>
            <person name="Telatin A."/>
            <person name="Vitulo N."/>
            <person name="Forcato C."/>
            <person name="D'Angelo M."/>
            <person name="Schiavon R."/>
            <person name="Vezzi A."/>
            <person name="Giacometti G.M."/>
            <person name="Morosinotto T."/>
            <person name="Valle G."/>
        </authorList>
    </citation>
    <scope>NUCLEOTIDE SEQUENCE [LARGE SCALE GENOMIC DNA]</scope>
    <source>
        <strain evidence="14 15">B-31</strain>
    </source>
</reference>
<evidence type="ECO:0000256" key="10">
    <source>
        <dbReference type="RuleBase" id="RU367032"/>
    </source>
</evidence>
<evidence type="ECO:0000256" key="7">
    <source>
        <dbReference type="ARBA" id="ARBA00029502"/>
    </source>
</evidence>
<feature type="compositionally biased region" description="Low complexity" evidence="11">
    <location>
        <begin position="78"/>
        <end position="92"/>
    </location>
</feature>
<keyword evidence="12" id="KW-1133">Transmembrane helix</keyword>
<evidence type="ECO:0000256" key="6">
    <source>
        <dbReference type="ARBA" id="ARBA00023140"/>
    </source>
</evidence>
<evidence type="ECO:0000256" key="2">
    <source>
        <dbReference type="ARBA" id="ARBA00022448"/>
    </source>
</evidence>
<evidence type="ECO:0000256" key="3">
    <source>
        <dbReference type="ARBA" id="ARBA00022927"/>
    </source>
</evidence>
<evidence type="ECO:0000256" key="4">
    <source>
        <dbReference type="ARBA" id="ARBA00023010"/>
    </source>
</evidence>
<dbReference type="GO" id="GO:0005102">
    <property type="term" value="F:signaling receptor binding"/>
    <property type="evidence" value="ECO:0007669"/>
    <property type="project" value="TreeGrafter"/>
</dbReference>
<keyword evidence="3 10" id="KW-0653">Protein transport</keyword>
<dbReference type="OrthoDB" id="417891at2759"/>
<keyword evidence="12" id="KW-0812">Transmembrane</keyword>
<dbReference type="Gene3D" id="1.10.10.10">
    <property type="entry name" value="Winged helix-like DNA-binding domain superfamily/Winged helix DNA-binding domain"/>
    <property type="match status" value="1"/>
</dbReference>
<dbReference type="Proteomes" id="UP000019335">
    <property type="component" value="Chromosome 15"/>
</dbReference>
<evidence type="ECO:0000259" key="13">
    <source>
        <dbReference type="Pfam" id="PF04695"/>
    </source>
</evidence>
<feature type="region of interest" description="Disordered" evidence="11">
    <location>
        <begin position="1"/>
        <end position="21"/>
    </location>
</feature>
<dbReference type="EMBL" id="AZIL01001397">
    <property type="protein sequence ID" value="EWM24084.1"/>
    <property type="molecule type" value="Genomic_DNA"/>
</dbReference>
<dbReference type="PANTHER" id="PTHR23058:SF0">
    <property type="entry name" value="PEROXISOMAL MEMBRANE PROTEIN PEX14"/>
    <property type="match status" value="1"/>
</dbReference>
<dbReference type="InterPro" id="IPR006785">
    <property type="entry name" value="Pex14_N"/>
</dbReference>
<dbReference type="GO" id="GO:0016560">
    <property type="term" value="P:protein import into peroxisome matrix, docking"/>
    <property type="evidence" value="ECO:0007669"/>
    <property type="project" value="UniProtKB-UniRule"/>
</dbReference>
<comment type="similarity">
    <text evidence="1 10">Belongs to the peroxin-14 family.</text>
</comment>
<dbReference type="PANTHER" id="PTHR23058">
    <property type="entry name" value="PEROXISOMAL MEMBRANE PROTEIN PEX14"/>
    <property type="match status" value="1"/>
</dbReference>
<evidence type="ECO:0000256" key="1">
    <source>
        <dbReference type="ARBA" id="ARBA00005443"/>
    </source>
</evidence>
<dbReference type="InterPro" id="IPR025655">
    <property type="entry name" value="PEX14"/>
</dbReference>
<comment type="caution">
    <text evidence="14">The sequence shown here is derived from an EMBL/GenBank/DDBJ whole genome shotgun (WGS) entry which is preliminary data.</text>
</comment>
<dbReference type="GO" id="GO:0005778">
    <property type="term" value="C:peroxisomal membrane"/>
    <property type="evidence" value="ECO:0007669"/>
    <property type="project" value="UniProtKB-SubCell"/>
</dbReference>
<sequence>MDSDSMPATSAAKPSGTTPLREDFITNGVSFLRHPNVQQAPLSQRITFLEKKGLTQEEITEAFTRAKNGLESSLPFHSSSTPANNTSTTPPTHFSPPPPTPYAATEPLPSPPEPVGMWNQGFGYTVPGAVVAGLAIGAGITHLYRPSRRPFKPKLKLSPPWLKPQSGTGRISIPF</sequence>
<evidence type="ECO:0000313" key="14">
    <source>
        <dbReference type="EMBL" id="EWM24084.1"/>
    </source>
</evidence>
<comment type="function">
    <text evidence="10">Component of the PEX13-PEX14 docking complex, a translocon channel that specifically mediates the import of peroxisomal cargo proteins bound to PEX5 receptor. The PEX13-PEX14 docking complex forms a large import pore which can be opened to a diameter of about 9 nm. Mechanistically, PEX5 receptor along with cargo proteins associates with the PEX14 subunit of the PEX13-PEX14 docking complex in the cytosol, leading to the insertion of the receptor into the organelle membrane with the concomitant translocation of the cargo into the peroxisome matrix.</text>
</comment>
<evidence type="ECO:0000256" key="12">
    <source>
        <dbReference type="SAM" id="Phobius"/>
    </source>
</evidence>
<feature type="domain" description="Peroxisome membrane anchor protein Pex14p N-terminal" evidence="13">
    <location>
        <begin position="21"/>
        <end position="65"/>
    </location>
</feature>
<evidence type="ECO:0000256" key="8">
    <source>
        <dbReference type="ARBA" id="ARBA00029691"/>
    </source>
</evidence>
<feature type="region of interest" description="Disordered" evidence="11">
    <location>
        <begin position="70"/>
        <end position="114"/>
    </location>
</feature>
<keyword evidence="4" id="KW-0811">Translocation</keyword>
<dbReference type="Pfam" id="PF04695">
    <property type="entry name" value="Pex14_N"/>
    <property type="match status" value="1"/>
</dbReference>
<evidence type="ECO:0000256" key="5">
    <source>
        <dbReference type="ARBA" id="ARBA00023136"/>
    </source>
</evidence>
<gene>
    <name evidence="14" type="ORF">Naga_101551g1</name>
</gene>
<feature type="region of interest" description="Disordered" evidence="11">
    <location>
        <begin position="155"/>
        <end position="175"/>
    </location>
</feature>
<protein>
    <recommendedName>
        <fullName evidence="7 10">Peroxisomal membrane protein PEX14</fullName>
    </recommendedName>
    <alternativeName>
        <fullName evidence="8 10">Peroxin-14</fullName>
    </alternativeName>
</protein>
<proteinExistence type="inferred from homology"/>
<keyword evidence="6 10" id="KW-0576">Peroxisome</keyword>
<evidence type="ECO:0000256" key="11">
    <source>
        <dbReference type="SAM" id="MobiDB-lite"/>
    </source>
</evidence>
<name>W7TUV2_9STRA</name>